<proteinExistence type="predicted"/>
<evidence type="ECO:0000256" key="1">
    <source>
        <dbReference type="SAM" id="MobiDB-lite"/>
    </source>
</evidence>
<dbReference type="CDD" id="cd00065">
    <property type="entry name" value="FYVE_like_SF"/>
    <property type="match status" value="1"/>
</dbReference>
<dbReference type="PANTHER" id="PTHR13510">
    <property type="entry name" value="FYVE-FINGER-CONTAINING RAB5 EFFECTOR PROTEIN RABENOSYN-5-RELATED"/>
    <property type="match status" value="1"/>
</dbReference>
<reference evidence="2" key="1">
    <citation type="submission" date="2024-01" db="EMBL/GenBank/DDBJ databases">
        <authorList>
            <person name="Webb A."/>
        </authorList>
    </citation>
    <scope>NUCLEOTIDE SEQUENCE</scope>
    <source>
        <strain evidence="2">Pm1</strain>
    </source>
</reference>
<sequence length="587" mass="64225">MDRSASCDHRLPLNLHASPTLSAARNVVELETVTSVLSLESRVVTLTQDEIQVCTRLADLLLADALRAYIETNGSPKVDVQQWKLLKKKDQLGAYKHKRNAGTTGQQLDRPFAAKETELPLLLVTGSVAGHVHDAMYGLVSATTRTMKMNGAYADDSLEDAQVLATIEGPTVKDPFRFLGLKWAVRRDAMYGSSFVKRRDLLYLEATGLTKMMDGQCVGYRVIHSVSIKALAQLATKSISSSVIRARASIVQLFHQQPSVDGSRGLSGTLNVFARGYYDPQGGMMQFMALHAGAELLLHMTFSAVDCAHLKKIAFATQQACRRRQGVASQLHKTYYGDDRGMAGIEEMSDEDAAGFMEDKVLSTHCSLCERRIGSLLNRSGRPCTICARMVCSRCCVVKKLPFFLSDGCSLPTHNGTGLDGSMSVQQQFERPEGSRALTEQSRSSNGSGAANMNGMYQQALKFCLPCVLRANQRNASQIVIEEILEQTSLGLVTPRSTFNQLDGHPSPSPLRRRSTQSVRANNSAQVPYGSYQFPQHAAPIYSQPRQKAYSAPCGQVGVHRSSSITTRVMLYVEDPTSQLPGYKAAA</sequence>
<dbReference type="Gene3D" id="3.30.40.10">
    <property type="entry name" value="Zinc/RING finger domain, C3HC4 (zinc finger)"/>
    <property type="match status" value="1"/>
</dbReference>
<organism evidence="2 3">
    <name type="scientific">Peronospora matthiolae</name>
    <dbReference type="NCBI Taxonomy" id="2874970"/>
    <lineage>
        <taxon>Eukaryota</taxon>
        <taxon>Sar</taxon>
        <taxon>Stramenopiles</taxon>
        <taxon>Oomycota</taxon>
        <taxon>Peronosporomycetes</taxon>
        <taxon>Peronosporales</taxon>
        <taxon>Peronosporaceae</taxon>
        <taxon>Peronospora</taxon>
    </lineage>
</organism>
<dbReference type="PANTHER" id="PTHR13510:SF44">
    <property type="entry name" value="RABENOSYN-5"/>
    <property type="match status" value="1"/>
</dbReference>
<dbReference type="InterPro" id="IPR013083">
    <property type="entry name" value="Znf_RING/FYVE/PHD"/>
</dbReference>
<dbReference type="Proteomes" id="UP001162060">
    <property type="component" value="Unassembled WGS sequence"/>
</dbReference>
<accession>A0AAV1UUE7</accession>
<feature type="region of interest" description="Disordered" evidence="1">
    <location>
        <begin position="422"/>
        <end position="451"/>
    </location>
</feature>
<comment type="caution">
    <text evidence="2">The sequence shown here is derived from an EMBL/GenBank/DDBJ whole genome shotgun (WGS) entry which is preliminary data.</text>
</comment>
<dbReference type="AlphaFoldDB" id="A0AAV1UUE7"/>
<protein>
    <recommendedName>
        <fullName evidence="4">FYVE-type domain-containing protein</fullName>
    </recommendedName>
</protein>
<evidence type="ECO:0000313" key="3">
    <source>
        <dbReference type="Proteomes" id="UP001162060"/>
    </source>
</evidence>
<evidence type="ECO:0000313" key="2">
    <source>
        <dbReference type="EMBL" id="CAK7937677.1"/>
    </source>
</evidence>
<dbReference type="EMBL" id="CAKLBY020000227">
    <property type="protein sequence ID" value="CAK7937677.1"/>
    <property type="molecule type" value="Genomic_DNA"/>
</dbReference>
<feature type="compositionally biased region" description="Polar residues" evidence="1">
    <location>
        <begin position="438"/>
        <end position="451"/>
    </location>
</feature>
<feature type="region of interest" description="Disordered" evidence="1">
    <location>
        <begin position="496"/>
        <end position="517"/>
    </location>
</feature>
<gene>
    <name evidence="2" type="ORF">PM001_LOCUS22827</name>
</gene>
<name>A0AAV1UUE7_9STRA</name>
<evidence type="ECO:0008006" key="4">
    <source>
        <dbReference type="Google" id="ProtNLM"/>
    </source>
</evidence>
<dbReference type="InterPro" id="IPR052727">
    <property type="entry name" value="Rab4/Rab5_effector"/>
</dbReference>